<proteinExistence type="inferred from homology"/>
<comment type="similarity">
    <text evidence="1 2">Belongs to the prohibitin family.</text>
</comment>
<dbReference type="CDD" id="cd03401">
    <property type="entry name" value="SPFH_prohibitin"/>
    <property type="match status" value="1"/>
</dbReference>
<keyword evidence="2" id="KW-0999">Mitochondrion inner membrane</keyword>
<protein>
    <recommendedName>
        <fullName evidence="2">Prohibitin</fullName>
    </recommendedName>
</protein>
<evidence type="ECO:0000259" key="3">
    <source>
        <dbReference type="Pfam" id="PF01145"/>
    </source>
</evidence>
<sequence>MSQRLLGALGQIGIGLAIAGGVAQSALYNVDAGQRAVIFDRFAGVKPDVIGEGTHFIIPWVQKPIIFDIRSTPRTVSTVTGSKDLQTVSITLRILHRPDPVKLPTIYNTIGQDYAERVLPSITNEILKAVVVSF</sequence>
<dbReference type="PANTHER" id="PTHR23222">
    <property type="entry name" value="PROHIBITIN"/>
    <property type="match status" value="1"/>
</dbReference>
<name>A0A915NZ92_9BILA</name>
<evidence type="ECO:0000256" key="2">
    <source>
        <dbReference type="RuleBase" id="RU366048"/>
    </source>
</evidence>
<dbReference type="Pfam" id="PF01145">
    <property type="entry name" value="Band_7"/>
    <property type="match status" value="1"/>
</dbReference>
<feature type="domain" description="Band 7" evidence="3">
    <location>
        <begin position="29"/>
        <end position="131"/>
    </location>
</feature>
<comment type="subcellular location">
    <subcellularLocation>
        <location evidence="2">Mitochondrion inner membrane</location>
    </subcellularLocation>
</comment>
<keyword evidence="2" id="KW-0472">Membrane</keyword>
<dbReference type="GO" id="GO:0005743">
    <property type="term" value="C:mitochondrial inner membrane"/>
    <property type="evidence" value="ECO:0007669"/>
    <property type="project" value="UniProtKB-SubCell"/>
</dbReference>
<dbReference type="WBParaSite" id="scf7180000421516.g7106">
    <property type="protein sequence ID" value="scf7180000421516.g7106"/>
    <property type="gene ID" value="scf7180000421516.g7106"/>
</dbReference>
<dbReference type="InterPro" id="IPR000163">
    <property type="entry name" value="Prohibitin"/>
</dbReference>
<evidence type="ECO:0000313" key="4">
    <source>
        <dbReference type="Proteomes" id="UP000887560"/>
    </source>
</evidence>
<dbReference type="PRINTS" id="PR00679">
    <property type="entry name" value="PROHIBITIN"/>
</dbReference>
<dbReference type="Proteomes" id="UP000887560">
    <property type="component" value="Unplaced"/>
</dbReference>
<evidence type="ECO:0000256" key="1">
    <source>
        <dbReference type="ARBA" id="ARBA00009658"/>
    </source>
</evidence>
<dbReference type="PANTHER" id="PTHR23222:SF0">
    <property type="entry name" value="PROHIBITIN 1"/>
    <property type="match status" value="1"/>
</dbReference>
<keyword evidence="4" id="KW-1185">Reference proteome</keyword>
<evidence type="ECO:0000313" key="5">
    <source>
        <dbReference type="WBParaSite" id="scf7180000421516.g7106"/>
    </source>
</evidence>
<dbReference type="GO" id="GO:0007005">
    <property type="term" value="P:mitochondrion organization"/>
    <property type="evidence" value="ECO:0007669"/>
    <property type="project" value="TreeGrafter"/>
</dbReference>
<dbReference type="InterPro" id="IPR001107">
    <property type="entry name" value="Band_7"/>
</dbReference>
<accession>A0A915NZ92</accession>
<organism evidence="4 5">
    <name type="scientific">Meloidogyne floridensis</name>
    <dbReference type="NCBI Taxonomy" id="298350"/>
    <lineage>
        <taxon>Eukaryota</taxon>
        <taxon>Metazoa</taxon>
        <taxon>Ecdysozoa</taxon>
        <taxon>Nematoda</taxon>
        <taxon>Chromadorea</taxon>
        <taxon>Rhabditida</taxon>
        <taxon>Tylenchina</taxon>
        <taxon>Tylenchomorpha</taxon>
        <taxon>Tylenchoidea</taxon>
        <taxon>Meloidogynidae</taxon>
        <taxon>Meloidogyninae</taxon>
        <taxon>Meloidogyne</taxon>
    </lineage>
</organism>
<reference evidence="5" key="1">
    <citation type="submission" date="2022-11" db="UniProtKB">
        <authorList>
            <consortium name="WormBaseParasite"/>
        </authorList>
    </citation>
    <scope>IDENTIFICATION</scope>
</reference>
<keyword evidence="2" id="KW-0496">Mitochondrion</keyword>
<dbReference type="AlphaFoldDB" id="A0A915NZ92"/>